<feature type="non-terminal residue" evidence="1">
    <location>
        <position position="1"/>
    </location>
</feature>
<comment type="caution">
    <text evidence="1">The sequence shown here is derived from an EMBL/GenBank/DDBJ whole genome shotgun (WGS) entry which is preliminary data.</text>
</comment>
<reference evidence="1 2" key="1">
    <citation type="submission" date="2012-10" db="EMBL/GenBank/DDBJ databases">
        <title>Draft Genome Sequence of Paenibacillus popilliae ATCC 14706T.</title>
        <authorList>
            <person name="Iiyama K."/>
            <person name="Mori K."/>
            <person name="Mon H."/>
            <person name="Chieda Y."/>
            <person name="Lee J.M."/>
            <person name="Kusakabe T."/>
            <person name="Tashiro K."/>
            <person name="Asano S."/>
            <person name="Yasunaga-Aoki C."/>
            <person name="Shimizu S."/>
        </authorList>
    </citation>
    <scope>NUCLEOTIDE SEQUENCE [LARGE SCALE GENOMIC DNA]</scope>
    <source>
        <strain evidence="1 2">ATCC 14706</strain>
    </source>
</reference>
<organism evidence="1 2">
    <name type="scientific">Paenibacillus popilliae ATCC 14706</name>
    <dbReference type="NCBI Taxonomy" id="1212764"/>
    <lineage>
        <taxon>Bacteria</taxon>
        <taxon>Bacillati</taxon>
        <taxon>Bacillota</taxon>
        <taxon>Bacilli</taxon>
        <taxon>Bacillales</taxon>
        <taxon>Paenibacillaceae</taxon>
        <taxon>Paenibacillus</taxon>
    </lineage>
</organism>
<dbReference type="AlphaFoldDB" id="M9LRW7"/>
<dbReference type="Proteomes" id="UP000029453">
    <property type="component" value="Unassembled WGS sequence"/>
</dbReference>
<evidence type="ECO:0000313" key="1">
    <source>
        <dbReference type="EMBL" id="GAC44331.1"/>
    </source>
</evidence>
<accession>M9LRW7</accession>
<dbReference type="EMBL" id="BALG01000454">
    <property type="protein sequence ID" value="GAC44331.1"/>
    <property type="molecule type" value="Genomic_DNA"/>
</dbReference>
<protein>
    <submittedName>
        <fullName evidence="1">Uncharacterized protein</fullName>
    </submittedName>
</protein>
<keyword evidence="2" id="KW-1185">Reference proteome</keyword>
<evidence type="ECO:0000313" key="2">
    <source>
        <dbReference type="Proteomes" id="UP000029453"/>
    </source>
</evidence>
<gene>
    <name evidence="1" type="ORF">PPOP_3735</name>
</gene>
<name>M9LRW7_PAEPP</name>
<proteinExistence type="predicted"/>
<sequence>LFYVLVEVTVHFSRRFDAIMVRCAM</sequence>